<keyword evidence="5" id="KW-0966">Cell projection</keyword>
<proteinExistence type="predicted"/>
<keyword evidence="3" id="KW-0963">Cytoplasm</keyword>
<gene>
    <name evidence="7" type="ORF">FYJ73_00250</name>
</gene>
<dbReference type="EMBL" id="VUNG01000001">
    <property type="protein sequence ID" value="MST83130.1"/>
    <property type="molecule type" value="Genomic_DNA"/>
</dbReference>
<dbReference type="Pfam" id="PF22544">
    <property type="entry name" value="HYDIN_VesB_CFA65-like_Ig"/>
    <property type="match status" value="1"/>
</dbReference>
<dbReference type="PANTHER" id="PTHR37833:SF1">
    <property type="entry name" value="SIGNAL PEPTIDE PROTEIN"/>
    <property type="match status" value="1"/>
</dbReference>
<dbReference type="Gene3D" id="2.60.40.10">
    <property type="entry name" value="Immunoglobulins"/>
    <property type="match status" value="3"/>
</dbReference>
<dbReference type="Pfam" id="PF07610">
    <property type="entry name" value="DUF1573"/>
    <property type="match status" value="1"/>
</dbReference>
<feature type="domain" description="HYDIN/VesB/CFA65-like Ig-like" evidence="6">
    <location>
        <begin position="244"/>
        <end position="338"/>
    </location>
</feature>
<evidence type="ECO:0000256" key="4">
    <source>
        <dbReference type="ARBA" id="ARBA00023069"/>
    </source>
</evidence>
<dbReference type="InterPro" id="IPR013783">
    <property type="entry name" value="Ig-like_fold"/>
</dbReference>
<accession>A0A7K0KCJ1</accession>
<evidence type="ECO:0000259" key="6">
    <source>
        <dbReference type="Pfam" id="PF22544"/>
    </source>
</evidence>
<evidence type="ECO:0000256" key="1">
    <source>
        <dbReference type="ARBA" id="ARBA00004138"/>
    </source>
</evidence>
<name>A0A7K0KCJ1_9BACT</name>
<comment type="caution">
    <text evidence="7">The sequence shown here is derived from an EMBL/GenBank/DDBJ whole genome shotgun (WGS) entry which is preliminary data.</text>
</comment>
<dbReference type="AlphaFoldDB" id="A0A7K0KCJ1"/>
<dbReference type="InterPro" id="IPR011467">
    <property type="entry name" value="DUF1573"/>
</dbReference>
<dbReference type="PANTHER" id="PTHR37833">
    <property type="entry name" value="LIPOPROTEIN-RELATED"/>
    <property type="match status" value="1"/>
</dbReference>
<organism evidence="7 8">
    <name type="scientific">Hallella mizrahii</name>
    <dbReference type="NCBI Taxonomy" id="2606637"/>
    <lineage>
        <taxon>Bacteria</taxon>
        <taxon>Pseudomonadati</taxon>
        <taxon>Bacteroidota</taxon>
        <taxon>Bacteroidia</taxon>
        <taxon>Bacteroidales</taxon>
        <taxon>Prevotellaceae</taxon>
        <taxon>Hallella</taxon>
    </lineage>
</organism>
<keyword evidence="4" id="KW-0969">Cilium</keyword>
<dbReference type="InterPro" id="IPR053879">
    <property type="entry name" value="HYDIN_VesB_CFA65-like_Ig"/>
</dbReference>
<evidence type="ECO:0000313" key="8">
    <source>
        <dbReference type="Proteomes" id="UP000438914"/>
    </source>
</evidence>
<evidence type="ECO:0000313" key="7">
    <source>
        <dbReference type="EMBL" id="MST83130.1"/>
    </source>
</evidence>
<evidence type="ECO:0000256" key="5">
    <source>
        <dbReference type="ARBA" id="ARBA00023273"/>
    </source>
</evidence>
<dbReference type="GO" id="GO:0005737">
    <property type="term" value="C:cytoplasm"/>
    <property type="evidence" value="ECO:0007669"/>
    <property type="project" value="UniProtKB-SubCell"/>
</dbReference>
<dbReference type="Proteomes" id="UP000438914">
    <property type="component" value="Unassembled WGS sequence"/>
</dbReference>
<sequence length="344" mass="37596">MLFLPLSLSAQHLSTESADIDCGQVLFGHPVTAVYEMRNSGNLPLTIRAVRTSCGCTTVDWPATAIAAGKNFQITVRYDAQTMGHFDKQIGIESNAADTTMVLSLHGVVVPSLATFVGTYDYQIGDLRLDRNNVEFDDVNRGDKPIQQIHIINKGKQTLQPVVMHLPSYLKAEVKPTQLAPGHSGVVTLMLDSRAIRGFGLTQSSVYLGMLPGDKVAPDKEISISAVILPDFDHLTDAQRANAPKMVLSDEKIDLGRFDGKDKKKGVLEITNTGKSTLKVRSLQMFTTGLEVALNKTQIEPGETAKLKVTAYAKQLRTARSKPRILMITNDPNQTKVILNVNVE</sequence>
<protein>
    <submittedName>
        <fullName evidence="7">DUF1573 domain-containing protein</fullName>
    </submittedName>
</protein>
<evidence type="ECO:0000256" key="3">
    <source>
        <dbReference type="ARBA" id="ARBA00022490"/>
    </source>
</evidence>
<keyword evidence="8" id="KW-1185">Reference proteome</keyword>
<reference evidence="7 8" key="1">
    <citation type="submission" date="2019-08" db="EMBL/GenBank/DDBJ databases">
        <title>In-depth cultivation of the pig gut microbiome towards novel bacterial diversity and tailored functional studies.</title>
        <authorList>
            <person name="Wylensek D."/>
            <person name="Hitch T.C.A."/>
            <person name="Clavel T."/>
        </authorList>
    </citation>
    <scope>NUCLEOTIDE SEQUENCE [LARGE SCALE GENOMIC DNA]</scope>
    <source>
        <strain evidence="7 8">LKV-178-WT-2A</strain>
    </source>
</reference>
<comment type="subcellular location">
    <subcellularLocation>
        <location evidence="1">Cell projection</location>
        <location evidence="1">Cilium</location>
    </subcellularLocation>
    <subcellularLocation>
        <location evidence="2">Cytoplasm</location>
    </subcellularLocation>
</comment>
<dbReference type="NCBIfam" id="NF012200">
    <property type="entry name" value="choice_anch_D"/>
    <property type="match status" value="1"/>
</dbReference>
<evidence type="ECO:0000256" key="2">
    <source>
        <dbReference type="ARBA" id="ARBA00004496"/>
    </source>
</evidence>